<dbReference type="Gene3D" id="3.30.40.10">
    <property type="entry name" value="Zinc/RING finger domain, C3HC4 (zinc finger)"/>
    <property type="match status" value="1"/>
</dbReference>
<dbReference type="AlphaFoldDB" id="A0A4W5QH10"/>
<dbReference type="GO" id="GO:0008270">
    <property type="term" value="F:zinc ion binding"/>
    <property type="evidence" value="ECO:0007669"/>
    <property type="project" value="UniProtKB-KW"/>
</dbReference>
<evidence type="ECO:0000256" key="14">
    <source>
        <dbReference type="ARBA" id="ARBA00083237"/>
    </source>
</evidence>
<dbReference type="InterPro" id="IPR011011">
    <property type="entry name" value="Znf_FYVE_PHD"/>
</dbReference>
<evidence type="ECO:0000256" key="13">
    <source>
        <dbReference type="ARBA" id="ARBA00059106"/>
    </source>
</evidence>
<evidence type="ECO:0000259" key="17">
    <source>
        <dbReference type="PROSITE" id="PS50178"/>
    </source>
</evidence>
<dbReference type="CDD" id="cd15731">
    <property type="entry name" value="FYVE_LST2"/>
    <property type="match status" value="1"/>
</dbReference>
<dbReference type="GO" id="GO:0031901">
    <property type="term" value="C:early endosome membrane"/>
    <property type="evidence" value="ECO:0007669"/>
    <property type="project" value="UniProtKB-SubCell"/>
</dbReference>
<comment type="subcellular location">
    <subcellularLocation>
        <location evidence="2">Cytoplasm</location>
        <location evidence="2">Cytosol</location>
    </subcellularLocation>
    <subcellularLocation>
        <location evidence="1">Early endosome membrane</location>
    </subcellularLocation>
</comment>
<dbReference type="GeneTree" id="ENSGT00940000157217"/>
<evidence type="ECO:0000256" key="7">
    <source>
        <dbReference type="ARBA" id="ARBA00022723"/>
    </source>
</evidence>
<feature type="region of interest" description="Disordered" evidence="16">
    <location>
        <begin position="391"/>
        <end position="441"/>
    </location>
</feature>
<keyword evidence="19" id="KW-1185">Reference proteome</keyword>
<dbReference type="SUPFAM" id="SSF57903">
    <property type="entry name" value="FYVE/PHD zinc finger"/>
    <property type="match status" value="1"/>
</dbReference>
<accession>A0A4W5QH10</accession>
<keyword evidence="11" id="KW-0832">Ubl conjugation</keyword>
<reference evidence="18" key="2">
    <citation type="submission" date="2025-08" db="UniProtKB">
        <authorList>
            <consortium name="Ensembl"/>
        </authorList>
    </citation>
    <scope>IDENTIFICATION</scope>
</reference>
<dbReference type="PROSITE" id="PS50178">
    <property type="entry name" value="ZF_FYVE"/>
    <property type="match status" value="1"/>
</dbReference>
<evidence type="ECO:0000256" key="16">
    <source>
        <dbReference type="SAM" id="MobiDB-lite"/>
    </source>
</evidence>
<evidence type="ECO:0000256" key="10">
    <source>
        <dbReference type="ARBA" id="ARBA00022833"/>
    </source>
</evidence>
<dbReference type="InterPro" id="IPR017455">
    <property type="entry name" value="Znf_FYVE-rel"/>
</dbReference>
<dbReference type="Ensembl" id="ENSHHUT00000079264.1">
    <property type="protein sequence ID" value="ENSHHUP00000076766.1"/>
    <property type="gene ID" value="ENSHHUG00000044883.1"/>
</dbReference>
<evidence type="ECO:0000256" key="2">
    <source>
        <dbReference type="ARBA" id="ARBA00004514"/>
    </source>
</evidence>
<keyword evidence="9 15" id="KW-0863">Zinc-finger</keyword>
<dbReference type="STRING" id="62062.ENSHHUP00000076766"/>
<dbReference type="SMART" id="SM00064">
    <property type="entry name" value="FYVE"/>
    <property type="match status" value="1"/>
</dbReference>
<organism evidence="18 19">
    <name type="scientific">Hucho hucho</name>
    <name type="common">huchen</name>
    <dbReference type="NCBI Taxonomy" id="62062"/>
    <lineage>
        <taxon>Eukaryota</taxon>
        <taxon>Metazoa</taxon>
        <taxon>Chordata</taxon>
        <taxon>Craniata</taxon>
        <taxon>Vertebrata</taxon>
        <taxon>Euteleostomi</taxon>
        <taxon>Actinopterygii</taxon>
        <taxon>Neopterygii</taxon>
        <taxon>Teleostei</taxon>
        <taxon>Protacanthopterygii</taxon>
        <taxon>Salmoniformes</taxon>
        <taxon>Salmonidae</taxon>
        <taxon>Salmoninae</taxon>
        <taxon>Hucho</taxon>
    </lineage>
</organism>
<proteinExistence type="inferred from homology"/>
<keyword evidence="12" id="KW-0472">Membrane</keyword>
<dbReference type="InterPro" id="IPR000306">
    <property type="entry name" value="Znf_FYVE"/>
</dbReference>
<dbReference type="Pfam" id="PF01363">
    <property type="entry name" value="FYVE"/>
    <property type="match status" value="1"/>
</dbReference>
<comment type="function">
    <text evidence="13">Negative regulator of epidermal growth factor receptor (EGFR) signaling. Acts by promoting EGFR degradation in endosomes when not monoubiquitinated.</text>
</comment>
<sequence length="909" mass="101852">MNRFRKWFHKPKKSDQQLLAQFYCADEELRQVAAKLNSLNGKNEPQRCGLLVSQFRSCQDNVLSILNQIMNECIPGERASRDFYVKFPEEIQQENLEGQLWFGAECLAAGSIIMNQETESEAMRPLAKELTRCIDEVRIIACDQALRNRNIYTELLCQALRKFDNLFAGFEFSYVSAMVPVKSFKQYDIQQDVTVLFCETVSRALKQGYITQDLIDDYEPALMFTIPRLAIVCGLMVFPDGPMKLDGELEDMSELFRPFHSLLKKIRNLLRTLKEEELHSLERNLCVTHEEGLVARRCSSAIPHSAITLAQQLEHTMHGKQGAKSQSSVPPQACVVMEEDKEDNPSLLQVEPGCLEWDPEVELSSSMQADITEMELLSMMFYQAGDEMSSFLSPAPSQTSSPYPQRRGDASLTPSPMASPLRLRRAGSRVSSGGWSAGGSSVGKEERVFYMDDLDRTQKQGYSLPNSPYLNMRRNMSCPSSPWTSLSRKCAEAALQRSKNWPSSSRLSIPDPGALSDPSICLNGEGLSQNVSQDVSEMAELIALRMKGMKLSATVINPPSPNLSTWTEKVEEKVKEEKDDDEVDDEEDAQLQSLNEGATHCQISPCICLQCPSLHLFPPDHDTYGCLTPQTQGPPLSAVRDPAVKALSPREHGKERSHVLGPRFSSLRAKGQQRDGVPASVAYPSLTQWRTNGDEKAEQRVVEAEPEEYTLSQFSSLSYQPSSNNMEGIEHPDIQLACHNIRSRFNSSGDLLHRLFVCISGVADQLQSNYSSDLRTILKTLFQIMTTKTVLAEEDKQRKASLGLSNKALEDCALCMEWLSSSPSMEQDVQCEELPTWVPDEACSVCTACNAPFTLIRKKHHCRSCGKIFCSRCSARSAPLPRYGQVKAVRVCTHCYMFHVTPFCPWNGN</sequence>
<keyword evidence="6" id="KW-1017">Isopeptide bond</keyword>
<dbReference type="InterPro" id="IPR051118">
    <property type="entry name" value="LST-2"/>
</dbReference>
<dbReference type="PANTHER" id="PTHR46465:SF2">
    <property type="entry name" value="LATERAL SIGNALING TARGET PROTEIN 2 HOMOLOG"/>
    <property type="match status" value="1"/>
</dbReference>
<feature type="compositionally biased region" description="Polar residues" evidence="16">
    <location>
        <begin position="391"/>
        <end position="403"/>
    </location>
</feature>
<gene>
    <name evidence="18" type="primary">ZFYVE28</name>
</gene>
<evidence type="ECO:0000256" key="1">
    <source>
        <dbReference type="ARBA" id="ARBA00004146"/>
    </source>
</evidence>
<evidence type="ECO:0000256" key="11">
    <source>
        <dbReference type="ARBA" id="ARBA00022843"/>
    </source>
</evidence>
<evidence type="ECO:0000256" key="12">
    <source>
        <dbReference type="ARBA" id="ARBA00023136"/>
    </source>
</evidence>
<dbReference type="InterPro" id="IPR043269">
    <property type="entry name" value="FYVE_LST2"/>
</dbReference>
<evidence type="ECO:0000256" key="4">
    <source>
        <dbReference type="ARBA" id="ARBA00019870"/>
    </source>
</evidence>
<feature type="domain" description="FYVE-type" evidence="17">
    <location>
        <begin position="840"/>
        <end position="896"/>
    </location>
</feature>
<name>A0A4W5QH10_9TELE</name>
<keyword evidence="5" id="KW-0963">Cytoplasm</keyword>
<evidence type="ECO:0000313" key="19">
    <source>
        <dbReference type="Proteomes" id="UP000314982"/>
    </source>
</evidence>
<comment type="similarity">
    <text evidence="3">Belongs to the lst-2 family.</text>
</comment>
<keyword evidence="8" id="KW-0967">Endosome</keyword>
<evidence type="ECO:0000313" key="18">
    <source>
        <dbReference type="Ensembl" id="ENSHHUP00000076766.1"/>
    </source>
</evidence>
<protein>
    <recommendedName>
        <fullName evidence="4">Lateral signaling target protein 2 homolog</fullName>
    </recommendedName>
    <alternativeName>
        <fullName evidence="14">Zinc finger FYVE domain-containing protein 28</fullName>
    </alternativeName>
</protein>
<dbReference type="InterPro" id="IPR013083">
    <property type="entry name" value="Znf_RING/FYVE/PHD"/>
</dbReference>
<reference evidence="18" key="3">
    <citation type="submission" date="2025-09" db="UniProtKB">
        <authorList>
            <consortium name="Ensembl"/>
        </authorList>
    </citation>
    <scope>IDENTIFICATION</scope>
</reference>
<dbReference type="Proteomes" id="UP000314982">
    <property type="component" value="Unassembled WGS sequence"/>
</dbReference>
<evidence type="ECO:0000256" key="8">
    <source>
        <dbReference type="ARBA" id="ARBA00022753"/>
    </source>
</evidence>
<evidence type="ECO:0000256" key="5">
    <source>
        <dbReference type="ARBA" id="ARBA00022490"/>
    </source>
</evidence>
<dbReference type="FunFam" id="3.30.40.10:FF:000092">
    <property type="entry name" value="Lateral signaling target protein 2 homolog"/>
    <property type="match status" value="1"/>
</dbReference>
<keyword evidence="10" id="KW-0862">Zinc</keyword>
<dbReference type="GO" id="GO:0005829">
    <property type="term" value="C:cytosol"/>
    <property type="evidence" value="ECO:0007669"/>
    <property type="project" value="UniProtKB-SubCell"/>
</dbReference>
<evidence type="ECO:0000256" key="9">
    <source>
        <dbReference type="ARBA" id="ARBA00022771"/>
    </source>
</evidence>
<evidence type="ECO:0000256" key="6">
    <source>
        <dbReference type="ARBA" id="ARBA00022499"/>
    </source>
</evidence>
<evidence type="ECO:0000256" key="15">
    <source>
        <dbReference type="PROSITE-ProRule" id="PRU00091"/>
    </source>
</evidence>
<reference evidence="19" key="1">
    <citation type="submission" date="2018-06" db="EMBL/GenBank/DDBJ databases">
        <title>Genome assembly of Danube salmon.</title>
        <authorList>
            <person name="Macqueen D.J."/>
            <person name="Gundappa M.K."/>
        </authorList>
    </citation>
    <scope>NUCLEOTIDE SEQUENCE [LARGE SCALE GENOMIC DNA]</scope>
</reference>
<dbReference type="PANTHER" id="PTHR46465">
    <property type="entry name" value="LATERAL SIGNALING TARGET PROTEIN 2 HOMOLOG"/>
    <property type="match status" value="1"/>
</dbReference>
<keyword evidence="7" id="KW-0479">Metal-binding</keyword>
<evidence type="ECO:0000256" key="3">
    <source>
        <dbReference type="ARBA" id="ARBA00008755"/>
    </source>
</evidence>